<keyword evidence="1" id="KW-0812">Transmembrane</keyword>
<evidence type="ECO:0000313" key="3">
    <source>
        <dbReference type="Proteomes" id="UP000443843"/>
    </source>
</evidence>
<evidence type="ECO:0000256" key="1">
    <source>
        <dbReference type="SAM" id="Phobius"/>
    </source>
</evidence>
<feature type="transmembrane region" description="Helical" evidence="1">
    <location>
        <begin position="257"/>
        <end position="278"/>
    </location>
</feature>
<feature type="transmembrane region" description="Helical" evidence="1">
    <location>
        <begin position="284"/>
        <end position="304"/>
    </location>
</feature>
<feature type="transmembrane region" description="Helical" evidence="1">
    <location>
        <begin position="392"/>
        <end position="411"/>
    </location>
</feature>
<keyword evidence="1" id="KW-0472">Membrane</keyword>
<dbReference type="PANTHER" id="PTHR13325">
    <property type="entry name" value="PROTEASE M50 MEMBRANE-BOUND TRANSCRIPTION FACTOR SITE 2 PROTEASE"/>
    <property type="match status" value="1"/>
</dbReference>
<dbReference type="InterPro" id="IPR041881">
    <property type="entry name" value="PqqD_sf"/>
</dbReference>
<dbReference type="InterPro" id="IPR001193">
    <property type="entry name" value="MBTPS2"/>
</dbReference>
<comment type="caution">
    <text evidence="2">The sequence shown here is derived from an EMBL/GenBank/DDBJ whole genome shotgun (WGS) entry which is preliminary data.</text>
</comment>
<protein>
    <submittedName>
        <fullName evidence="2">Peptidase M50</fullName>
    </submittedName>
</protein>
<dbReference type="Gene3D" id="1.10.10.1150">
    <property type="entry name" value="Coenzyme PQQ synthesis protein D (PqqD)"/>
    <property type="match status" value="1"/>
</dbReference>
<feature type="transmembrane region" description="Helical" evidence="1">
    <location>
        <begin position="362"/>
        <end position="386"/>
    </location>
</feature>
<dbReference type="Pfam" id="PF05402">
    <property type="entry name" value="PqqD"/>
    <property type="match status" value="1"/>
</dbReference>
<dbReference type="GO" id="GO:0004222">
    <property type="term" value="F:metalloendopeptidase activity"/>
    <property type="evidence" value="ECO:0007669"/>
    <property type="project" value="InterPro"/>
</dbReference>
<sequence length="716" mass="78822">MTTESHSAQDWYRVAQARPRLRREATVRRHLYLGRPWYILSDQTGTKVHRLTPAAQEIAGRLDGATTVESIWQQVAADLGPDAPTQDEVIQLLTQLHQADLLDSAETPLLADLLERRDKDRVQLWRKMLMNPLSITLPLLDPDRFLQVLCRVMGVVPRPAWWLAALALMLWALVRLPLHWQALANRGLEGFLDLENLGLIALVYPVVKALHEIGHGVAARSRGGEVHEMGLMFIAFYPLPYVEASSSLAFPSKWDRAAVAAAGVVVELTIASAAFLLWTVAEPGLVRTILFNTMVVSGLSTLAVNGNPLMKFDGYHVMCDLIEIPNLSKRGNAWWGEQLRVRLLGTAERPRARMRTVAWERWWFLLYPPLAFVYRIWISLTIALFVAGTYRAVGVLLAIWSLVLTFAWPAAKVAHQALTDQRIRRAGPRALAGAGGAGLVLALVFLALPLPHHAMVQGVTWLPQEAFLRAPQPGRVIAARAADGAEVSAGTPLFTFDAPELLAEARIGEARLIRAEAEFAEARTTDRASAERLRARIAEARAARDTAAANLADLDLRAGIAGRLDLPDTTDPLGRFYRRGEVIGHVLPGTPPLIRLVVPQDLAELIRSETRAVDVRLASDLSHRLGARIVRAVPAGEDQLPSAVLSLDGGGPYATVPGDELRSVTRLFQLDLALEEQPAVPHYGMRAHVRLTFAPKPLAVRAARALRNLFLDAFDV</sequence>
<proteinExistence type="predicted"/>
<reference evidence="2 3" key="1">
    <citation type="submission" date="2019-11" db="EMBL/GenBank/DDBJ databases">
        <title>Pseudooceanicola pacifica sp. nov., isolated from deep-sea sediment of the Pacific Ocean.</title>
        <authorList>
            <person name="Lyu L."/>
        </authorList>
    </citation>
    <scope>NUCLEOTIDE SEQUENCE [LARGE SCALE GENOMIC DNA]</scope>
    <source>
        <strain evidence="2 3">216_PA32_1</strain>
    </source>
</reference>
<gene>
    <name evidence="2" type="ORF">GLS40_02450</name>
</gene>
<dbReference type="GO" id="GO:0005737">
    <property type="term" value="C:cytoplasm"/>
    <property type="evidence" value="ECO:0007669"/>
    <property type="project" value="TreeGrafter"/>
</dbReference>
<dbReference type="EMBL" id="WNXQ01000001">
    <property type="protein sequence ID" value="MWB76882.1"/>
    <property type="molecule type" value="Genomic_DNA"/>
</dbReference>
<keyword evidence="1" id="KW-1133">Transmembrane helix</keyword>
<dbReference type="GO" id="GO:0031293">
    <property type="term" value="P:membrane protein intracellular domain proteolysis"/>
    <property type="evidence" value="ECO:0007669"/>
    <property type="project" value="TreeGrafter"/>
</dbReference>
<dbReference type="AlphaFoldDB" id="A0A844WAS9"/>
<dbReference type="GO" id="GO:0016020">
    <property type="term" value="C:membrane"/>
    <property type="evidence" value="ECO:0007669"/>
    <property type="project" value="InterPro"/>
</dbReference>
<feature type="transmembrane region" description="Helical" evidence="1">
    <location>
        <begin position="160"/>
        <end position="178"/>
    </location>
</feature>
<accession>A0A844WAS9</accession>
<keyword evidence="3" id="KW-1185">Reference proteome</keyword>
<dbReference type="InterPro" id="IPR008792">
    <property type="entry name" value="PQQD"/>
</dbReference>
<name>A0A844WAS9_9RHOB</name>
<dbReference type="SUPFAM" id="SSF111369">
    <property type="entry name" value="HlyD-like secretion proteins"/>
    <property type="match status" value="1"/>
</dbReference>
<dbReference type="PANTHER" id="PTHR13325:SF3">
    <property type="entry name" value="MEMBRANE-BOUND TRANSCRIPTION FACTOR SITE-2 PROTEASE"/>
    <property type="match status" value="1"/>
</dbReference>
<dbReference type="RefSeq" id="WP_160381004.1">
    <property type="nucleotide sequence ID" value="NZ_WNXQ01000001.1"/>
</dbReference>
<feature type="transmembrane region" description="Helical" evidence="1">
    <location>
        <begin position="431"/>
        <end position="450"/>
    </location>
</feature>
<organism evidence="2 3">
    <name type="scientific">Pseudooceanicola pacificus</name>
    <dbReference type="NCBI Taxonomy" id="2676438"/>
    <lineage>
        <taxon>Bacteria</taxon>
        <taxon>Pseudomonadati</taxon>
        <taxon>Pseudomonadota</taxon>
        <taxon>Alphaproteobacteria</taxon>
        <taxon>Rhodobacterales</taxon>
        <taxon>Paracoccaceae</taxon>
        <taxon>Pseudooceanicola</taxon>
    </lineage>
</organism>
<evidence type="ECO:0000313" key="2">
    <source>
        <dbReference type="EMBL" id="MWB76882.1"/>
    </source>
</evidence>
<dbReference type="Proteomes" id="UP000443843">
    <property type="component" value="Unassembled WGS sequence"/>
</dbReference>